<dbReference type="OrthoDB" id="6431331at2759"/>
<evidence type="ECO:0000256" key="1">
    <source>
        <dbReference type="SAM" id="Phobius"/>
    </source>
</evidence>
<comment type="caution">
    <text evidence="3">The sequence shown here is derived from an EMBL/GenBank/DDBJ whole genome shotgun (WGS) entry which is preliminary data.</text>
</comment>
<dbReference type="InterPro" id="IPR029058">
    <property type="entry name" value="AB_hydrolase_fold"/>
</dbReference>
<feature type="transmembrane region" description="Helical" evidence="1">
    <location>
        <begin position="208"/>
        <end position="228"/>
    </location>
</feature>
<keyword evidence="1" id="KW-0812">Transmembrane</keyword>
<feature type="transmembrane region" description="Helical" evidence="1">
    <location>
        <begin position="282"/>
        <end position="302"/>
    </location>
</feature>
<keyword evidence="1" id="KW-1133">Transmembrane helix</keyword>
<dbReference type="Pfam" id="PF12697">
    <property type="entry name" value="Abhydrolase_6"/>
    <property type="match status" value="1"/>
</dbReference>
<sequence length="516" mass="59989">MIPDTVLNRGVLGAAQLGLYAFPAFVLIYNIYYLIYKQSLLASYFPAFYFSSTDQWTGPALWLHYWLGIELVFWVYYQVALSRAQRPLLHGEAMPHLRPDAAEREALLGKCLTNVEDFPTWLEGWFYGKSKVTFDVIGRENFEEWISWAFWSATRREVLEVTEYAQEMGDMIARIEKHLNITFPPSYNPGIQCVRLCTDPVKAIHRPFLFYVFIFALHQLVNMILHFWGLEHYGREAGGEWTSSFERDLKEVWGRHMDITGRIGDPERITYWYRPASGTPVVFIHGIGAGLICYIHLVYYLLRLDRPLFLVELPYVSMRLGEDVPSMQDTVSDIEHMLRSHGYQDAVFVGHSLGTAVCSWVLRHLSKYVKGVVMVDPICFLLHYHDVAFNFTCRIPRRANELIVYLLASRELGISYYISRHFHWFQTALFFPSPQPPQSNDKKPAEEYATFPPHAIPNTTVFLSEWDNLINSPRVYDYLMANGVETVLMPGLDHASFLVHPLPWMHNIIDKVRYYL</sequence>
<feature type="transmembrane region" description="Helical" evidence="1">
    <location>
        <begin position="12"/>
        <end position="36"/>
    </location>
</feature>
<feature type="transmembrane region" description="Helical" evidence="1">
    <location>
        <begin position="56"/>
        <end position="77"/>
    </location>
</feature>
<evidence type="ECO:0000313" key="4">
    <source>
        <dbReference type="Proteomes" id="UP000242875"/>
    </source>
</evidence>
<dbReference type="InterPro" id="IPR000073">
    <property type="entry name" value="AB_hydrolase_1"/>
</dbReference>
<reference evidence="3 4" key="1">
    <citation type="journal article" date="2017" name="Mycologia">
        <title>Bifiguratus adelaidae, gen. et sp. nov., a new member of Mucoromycotina in endophytic and soil-dwelling habitats.</title>
        <authorList>
            <person name="Torres-Cruz T.J."/>
            <person name="Billingsley Tobias T.L."/>
            <person name="Almatruk M."/>
            <person name="Hesse C."/>
            <person name="Kuske C.R."/>
            <person name="Desiro A."/>
            <person name="Benucci G.M."/>
            <person name="Bonito G."/>
            <person name="Stajich J.E."/>
            <person name="Dunlap C."/>
            <person name="Arnold A.E."/>
            <person name="Porras-Alfaro A."/>
        </authorList>
    </citation>
    <scope>NUCLEOTIDE SEQUENCE [LARGE SCALE GENOMIC DNA]</scope>
    <source>
        <strain evidence="3 4">AZ0501</strain>
    </source>
</reference>
<gene>
    <name evidence="3" type="ORF">BZG36_00485</name>
</gene>
<accession>A0A261Y750</accession>
<dbReference type="Proteomes" id="UP000242875">
    <property type="component" value="Unassembled WGS sequence"/>
</dbReference>
<evidence type="ECO:0000313" key="3">
    <source>
        <dbReference type="EMBL" id="OZJ06435.1"/>
    </source>
</evidence>
<dbReference type="PANTHER" id="PTHR37471">
    <property type="entry name" value="UNNAMED PRODUCT"/>
    <property type="match status" value="1"/>
</dbReference>
<name>A0A261Y750_9FUNG</name>
<feature type="domain" description="AB hydrolase-1" evidence="2">
    <location>
        <begin position="281"/>
        <end position="501"/>
    </location>
</feature>
<dbReference type="AlphaFoldDB" id="A0A261Y750"/>
<dbReference type="PANTHER" id="PTHR37471:SF1">
    <property type="entry name" value="AB HYDROLASE-1 DOMAIN-CONTAINING PROTEIN"/>
    <property type="match status" value="1"/>
</dbReference>
<organism evidence="3 4">
    <name type="scientific">Bifiguratus adelaidae</name>
    <dbReference type="NCBI Taxonomy" id="1938954"/>
    <lineage>
        <taxon>Eukaryota</taxon>
        <taxon>Fungi</taxon>
        <taxon>Fungi incertae sedis</taxon>
        <taxon>Mucoromycota</taxon>
        <taxon>Mucoromycotina</taxon>
        <taxon>Endogonomycetes</taxon>
        <taxon>Endogonales</taxon>
        <taxon>Endogonales incertae sedis</taxon>
        <taxon>Bifiguratus</taxon>
    </lineage>
</organism>
<evidence type="ECO:0000259" key="2">
    <source>
        <dbReference type="Pfam" id="PF12697"/>
    </source>
</evidence>
<dbReference type="Gene3D" id="3.40.50.1820">
    <property type="entry name" value="alpha/beta hydrolase"/>
    <property type="match status" value="1"/>
</dbReference>
<dbReference type="EMBL" id="MVBO01000003">
    <property type="protein sequence ID" value="OZJ06435.1"/>
    <property type="molecule type" value="Genomic_DNA"/>
</dbReference>
<dbReference type="SUPFAM" id="SSF53474">
    <property type="entry name" value="alpha/beta-Hydrolases"/>
    <property type="match status" value="1"/>
</dbReference>
<protein>
    <recommendedName>
        <fullName evidence="2">AB hydrolase-1 domain-containing protein</fullName>
    </recommendedName>
</protein>
<keyword evidence="1" id="KW-0472">Membrane</keyword>
<keyword evidence="4" id="KW-1185">Reference proteome</keyword>
<proteinExistence type="predicted"/>